<dbReference type="OrthoDB" id="8626508at2759"/>
<feature type="region of interest" description="Disordered" evidence="4">
    <location>
        <begin position="149"/>
        <end position="203"/>
    </location>
</feature>
<feature type="domain" description="Olfactomedin-like" evidence="6">
    <location>
        <begin position="482"/>
        <end position="734"/>
    </location>
</feature>
<sequence length="734" mass="80371">MDGKETSRTYVLHIRILYGCILTLSLSTFCALWICFSEIHNLKLRCDFLRQKNDNFAEFINVDSTQPTFTQTATHNEDEGMFDVNDQTVRQRNKRSIQLKDLMEEGSGDDDQQWVWMSAYSRIPIHVLHDFCNATKTYCAAEGPMGPPGLPGIDGSPGMHGSPGVPGKQGEPGAQGPPGLDGTLGEKGAKGDMGELGLPGLNGVGFQRLKRHIETRFTREDQHCKRRKCQKGEKGDSGIPGIPGVQGPKGDRGDWGPPGIQGQHGEPGPKGHRGPRGVDGVMGTRGFNGTDGLPGKPGPQGPPGPPGAPGKNGTIGPPGPKGAEGLKGRRGRRGPEKQGTKGELGPRGPPGPPGSVINCSCRKGEKGDRGDKGHRGMVGFLGYKGERGEVGPPGPPGKQAISYVTIDGETIPGPVGIAGPPGPAGPRGYKGEKGNIGVPGVCESTTLTTIPTTTTTTTSNPSIASNVATTTVEPTFEPRENNCQLAVIGKPIFMRSTNTFWGAWMQDPDPPSSAFERKYWFTRHFDGKLLYEYNSKDSFVKDKLDNTHELDDLYFGTGNVVYQGAFYYHQSGYNVIARYDLTLEKKTAKVKLPRAAYTGKDFVYSTEYNYFDMAVDQNGLWVIYGTQGSKNKLRVSRLDPNTLEIQKTIIIKIRHSEYGNGFIMCGLLYLVRDTHAQVTQIDFVYDLWTKEKLNMSPLRFTNPYKMNNMISYNYRKQEIYGWDKGNQIRYPIRL</sequence>
<evidence type="ECO:0000256" key="5">
    <source>
        <dbReference type="SAM" id="Phobius"/>
    </source>
</evidence>
<comment type="caution">
    <text evidence="7">The sequence shown here is derived from an EMBL/GenBank/DDBJ whole genome shotgun (WGS) entry which is preliminary data.</text>
</comment>
<evidence type="ECO:0000256" key="4">
    <source>
        <dbReference type="SAM" id="MobiDB-lite"/>
    </source>
</evidence>
<organism evidence="7 8">
    <name type="scientific">Owenia fusiformis</name>
    <name type="common">Polychaete worm</name>
    <dbReference type="NCBI Taxonomy" id="6347"/>
    <lineage>
        <taxon>Eukaryota</taxon>
        <taxon>Metazoa</taxon>
        <taxon>Spiralia</taxon>
        <taxon>Lophotrochozoa</taxon>
        <taxon>Annelida</taxon>
        <taxon>Polychaeta</taxon>
        <taxon>Sedentaria</taxon>
        <taxon>Canalipalpata</taxon>
        <taxon>Sabellida</taxon>
        <taxon>Oweniida</taxon>
        <taxon>Oweniidae</taxon>
        <taxon>Owenia</taxon>
    </lineage>
</organism>
<protein>
    <recommendedName>
        <fullName evidence="6">Olfactomedin-like domain-containing protein</fullName>
    </recommendedName>
</protein>
<dbReference type="GO" id="GO:0007165">
    <property type="term" value="P:signal transduction"/>
    <property type="evidence" value="ECO:0007669"/>
    <property type="project" value="TreeGrafter"/>
</dbReference>
<feature type="compositionally biased region" description="Pro residues" evidence="4">
    <location>
        <begin position="296"/>
        <end position="308"/>
    </location>
</feature>
<dbReference type="Pfam" id="PF02191">
    <property type="entry name" value="OLF"/>
    <property type="match status" value="1"/>
</dbReference>
<dbReference type="PROSITE" id="PS51132">
    <property type="entry name" value="OLF"/>
    <property type="match status" value="1"/>
</dbReference>
<evidence type="ECO:0000259" key="6">
    <source>
        <dbReference type="PROSITE" id="PS51132"/>
    </source>
</evidence>
<feature type="disulfide bond" evidence="3">
    <location>
        <begin position="483"/>
        <end position="665"/>
    </location>
</feature>
<dbReference type="EMBL" id="CAIIXF020000010">
    <property type="protein sequence ID" value="CAH1796998.1"/>
    <property type="molecule type" value="Genomic_DNA"/>
</dbReference>
<dbReference type="InterPro" id="IPR003112">
    <property type="entry name" value="Olfac-like_dom"/>
</dbReference>
<evidence type="ECO:0000256" key="1">
    <source>
        <dbReference type="ARBA" id="ARBA00004613"/>
    </source>
</evidence>
<keyword evidence="5" id="KW-1133">Transmembrane helix</keyword>
<feature type="transmembrane region" description="Helical" evidence="5">
    <location>
        <begin position="12"/>
        <end position="34"/>
    </location>
</feature>
<dbReference type="SMART" id="SM00284">
    <property type="entry name" value="OLF"/>
    <property type="match status" value="1"/>
</dbReference>
<dbReference type="InterPro" id="IPR050605">
    <property type="entry name" value="Olfactomedin-like_domain"/>
</dbReference>
<gene>
    <name evidence="7" type="ORF">OFUS_LOCUS21346</name>
</gene>
<evidence type="ECO:0000313" key="8">
    <source>
        <dbReference type="Proteomes" id="UP000749559"/>
    </source>
</evidence>
<dbReference type="GO" id="GO:0005615">
    <property type="term" value="C:extracellular space"/>
    <property type="evidence" value="ECO:0007669"/>
    <property type="project" value="TreeGrafter"/>
</dbReference>
<evidence type="ECO:0000313" key="7">
    <source>
        <dbReference type="EMBL" id="CAH1796998.1"/>
    </source>
</evidence>
<accession>A0A8S4PSI7</accession>
<dbReference type="Proteomes" id="UP000749559">
    <property type="component" value="Unassembled WGS sequence"/>
</dbReference>
<dbReference type="Gene3D" id="1.20.5.320">
    <property type="entry name" value="6-Phosphogluconate Dehydrogenase, domain 3"/>
    <property type="match status" value="1"/>
</dbReference>
<reference evidence="7" key="1">
    <citation type="submission" date="2022-03" db="EMBL/GenBank/DDBJ databases">
        <authorList>
            <person name="Martin C."/>
        </authorList>
    </citation>
    <scope>NUCLEOTIDE SEQUENCE</scope>
</reference>
<name>A0A8S4PSI7_OWEFU</name>
<keyword evidence="5" id="KW-0472">Membrane</keyword>
<proteinExistence type="predicted"/>
<keyword evidence="8" id="KW-1185">Reference proteome</keyword>
<dbReference type="InterPro" id="IPR008160">
    <property type="entry name" value="Collagen"/>
</dbReference>
<dbReference type="PANTHER" id="PTHR23192">
    <property type="entry name" value="OLFACTOMEDIN-RELATED"/>
    <property type="match status" value="1"/>
</dbReference>
<comment type="subcellular location">
    <subcellularLocation>
        <location evidence="1">Secreted</location>
    </subcellularLocation>
</comment>
<evidence type="ECO:0000256" key="3">
    <source>
        <dbReference type="PROSITE-ProRule" id="PRU00446"/>
    </source>
</evidence>
<keyword evidence="5" id="KW-0812">Transmembrane</keyword>
<dbReference type="AlphaFoldDB" id="A0A8S4PSI7"/>
<feature type="region of interest" description="Disordered" evidence="4">
    <location>
        <begin position="217"/>
        <end position="376"/>
    </location>
</feature>
<keyword evidence="2" id="KW-0964">Secreted</keyword>
<dbReference type="PANTHER" id="PTHR23192:SF85">
    <property type="entry name" value="GLIOMEDIN"/>
    <property type="match status" value="1"/>
</dbReference>
<dbReference type="Pfam" id="PF01391">
    <property type="entry name" value="Collagen"/>
    <property type="match status" value="1"/>
</dbReference>
<keyword evidence="3" id="KW-1015">Disulfide bond</keyword>
<feature type="compositionally biased region" description="Basic and acidic residues" evidence="4">
    <location>
        <begin position="362"/>
        <end position="374"/>
    </location>
</feature>
<evidence type="ECO:0000256" key="2">
    <source>
        <dbReference type="ARBA" id="ARBA00022525"/>
    </source>
</evidence>